<accession>A0A9D4JEP2</accession>
<dbReference type="AlphaFoldDB" id="A0A9D4JEP2"/>
<comment type="caution">
    <text evidence="1">The sequence shown here is derived from an EMBL/GenBank/DDBJ whole genome shotgun (WGS) entry which is preliminary data.</text>
</comment>
<organism evidence="1 2">
    <name type="scientific">Dreissena polymorpha</name>
    <name type="common">Zebra mussel</name>
    <name type="synonym">Mytilus polymorpha</name>
    <dbReference type="NCBI Taxonomy" id="45954"/>
    <lineage>
        <taxon>Eukaryota</taxon>
        <taxon>Metazoa</taxon>
        <taxon>Spiralia</taxon>
        <taxon>Lophotrochozoa</taxon>
        <taxon>Mollusca</taxon>
        <taxon>Bivalvia</taxon>
        <taxon>Autobranchia</taxon>
        <taxon>Heteroconchia</taxon>
        <taxon>Euheterodonta</taxon>
        <taxon>Imparidentia</taxon>
        <taxon>Neoheterodontei</taxon>
        <taxon>Myida</taxon>
        <taxon>Dreissenoidea</taxon>
        <taxon>Dreissenidae</taxon>
        <taxon>Dreissena</taxon>
    </lineage>
</organism>
<sequence length="65" mass="7421">MPSFFPTTSLQNAYEIGQLILQFRVIKRAVLMGDFYVNGFSTPAYSGYGTPELIFKNTCTRHPRK</sequence>
<proteinExistence type="predicted"/>
<dbReference type="EMBL" id="JAIWYP010000006">
    <property type="protein sequence ID" value="KAH3805027.1"/>
    <property type="molecule type" value="Genomic_DNA"/>
</dbReference>
<dbReference type="Proteomes" id="UP000828390">
    <property type="component" value="Unassembled WGS sequence"/>
</dbReference>
<protein>
    <submittedName>
        <fullName evidence="1">Uncharacterized protein</fullName>
    </submittedName>
</protein>
<reference evidence="1" key="1">
    <citation type="journal article" date="2019" name="bioRxiv">
        <title>The Genome of the Zebra Mussel, Dreissena polymorpha: A Resource for Invasive Species Research.</title>
        <authorList>
            <person name="McCartney M.A."/>
            <person name="Auch B."/>
            <person name="Kono T."/>
            <person name="Mallez S."/>
            <person name="Zhang Y."/>
            <person name="Obille A."/>
            <person name="Becker A."/>
            <person name="Abrahante J.E."/>
            <person name="Garbe J."/>
            <person name="Badalamenti J.P."/>
            <person name="Herman A."/>
            <person name="Mangelson H."/>
            <person name="Liachko I."/>
            <person name="Sullivan S."/>
            <person name="Sone E.D."/>
            <person name="Koren S."/>
            <person name="Silverstein K.A.T."/>
            <person name="Beckman K.B."/>
            <person name="Gohl D.M."/>
        </authorList>
    </citation>
    <scope>NUCLEOTIDE SEQUENCE</scope>
    <source>
        <strain evidence="1">Duluth1</strain>
        <tissue evidence="1">Whole animal</tissue>
    </source>
</reference>
<name>A0A9D4JEP2_DREPO</name>
<keyword evidence="2" id="KW-1185">Reference proteome</keyword>
<evidence type="ECO:0000313" key="2">
    <source>
        <dbReference type="Proteomes" id="UP000828390"/>
    </source>
</evidence>
<gene>
    <name evidence="1" type="ORF">DPMN_133320</name>
</gene>
<evidence type="ECO:0000313" key="1">
    <source>
        <dbReference type="EMBL" id="KAH3805027.1"/>
    </source>
</evidence>
<reference evidence="1" key="2">
    <citation type="submission" date="2020-11" db="EMBL/GenBank/DDBJ databases">
        <authorList>
            <person name="McCartney M.A."/>
            <person name="Auch B."/>
            <person name="Kono T."/>
            <person name="Mallez S."/>
            <person name="Becker A."/>
            <person name="Gohl D.M."/>
            <person name="Silverstein K.A.T."/>
            <person name="Koren S."/>
            <person name="Bechman K.B."/>
            <person name="Herman A."/>
            <person name="Abrahante J.E."/>
            <person name="Garbe J."/>
        </authorList>
    </citation>
    <scope>NUCLEOTIDE SEQUENCE</scope>
    <source>
        <strain evidence="1">Duluth1</strain>
        <tissue evidence="1">Whole animal</tissue>
    </source>
</reference>